<dbReference type="Gene3D" id="1.20.144.10">
    <property type="entry name" value="Phosphatidic acid phosphatase type 2/haloperoxidase"/>
    <property type="match status" value="1"/>
</dbReference>
<feature type="binding site" evidence="4">
    <location>
        <begin position="33"/>
        <end position="36"/>
    </location>
    <ligand>
        <name>CoA</name>
        <dbReference type="ChEBI" id="CHEBI:57287"/>
    </ligand>
</feature>
<feature type="transmembrane region" description="Helical" evidence="6">
    <location>
        <begin position="568"/>
        <end position="589"/>
    </location>
</feature>
<dbReference type="SUPFAM" id="SSF52210">
    <property type="entry name" value="Succinyl-CoA synthetase domains"/>
    <property type="match status" value="1"/>
</dbReference>
<dbReference type="FunFam" id="1.20.144.10:FF:000064">
    <property type="entry name" value="Succinate--CoA ligase [ADP/GDP-forming] subunit alpha, mitochondrial"/>
    <property type="match status" value="1"/>
</dbReference>
<dbReference type="InterPro" id="IPR036291">
    <property type="entry name" value="NAD(P)-bd_dom_sf"/>
</dbReference>
<dbReference type="AlphaFoldDB" id="D6WT35"/>
<comment type="catalytic activity">
    <reaction evidence="4">
        <text>GTP + succinate + CoA = succinyl-CoA + GDP + phosphate</text>
        <dbReference type="Rhea" id="RHEA:22120"/>
        <dbReference type="ChEBI" id="CHEBI:30031"/>
        <dbReference type="ChEBI" id="CHEBI:37565"/>
        <dbReference type="ChEBI" id="CHEBI:43474"/>
        <dbReference type="ChEBI" id="CHEBI:57287"/>
        <dbReference type="ChEBI" id="CHEBI:57292"/>
        <dbReference type="ChEBI" id="CHEBI:58189"/>
        <dbReference type="EC" id="6.2.1.4"/>
    </reaction>
</comment>
<dbReference type="NCBIfam" id="NF004230">
    <property type="entry name" value="PRK05678.1"/>
    <property type="match status" value="1"/>
</dbReference>
<feature type="binding site" evidence="4">
    <location>
        <begin position="112"/>
        <end position="114"/>
    </location>
    <ligand>
        <name>CoA</name>
        <dbReference type="ChEBI" id="CHEBI:57287"/>
    </ligand>
</feature>
<dbReference type="Gene3D" id="3.40.50.720">
    <property type="entry name" value="NAD(P)-binding Rossmann-like Domain"/>
    <property type="match status" value="1"/>
</dbReference>
<dbReference type="PANTHER" id="PTHR11117:SF2">
    <property type="entry name" value="SUCCINATE--COA LIGASE [ADP_GDP-FORMING] SUBUNIT ALPHA, MITOCHONDRIAL"/>
    <property type="match status" value="1"/>
</dbReference>
<evidence type="ECO:0000259" key="8">
    <source>
        <dbReference type="SMART" id="SM00881"/>
    </source>
</evidence>
<dbReference type="EC" id="6.2.1.4" evidence="4"/>
<dbReference type="Pfam" id="PF00549">
    <property type="entry name" value="Ligase_CoA"/>
    <property type="match status" value="1"/>
</dbReference>
<dbReference type="InterPro" id="IPR036938">
    <property type="entry name" value="PAP2/HPO_sf"/>
</dbReference>
<keyword evidence="6" id="KW-0812">Transmembrane</keyword>
<comment type="subcellular location">
    <subcellularLocation>
        <location evidence="4">Mitochondrion</location>
    </subcellularLocation>
</comment>
<dbReference type="Pfam" id="PF01569">
    <property type="entry name" value="PAP2"/>
    <property type="match status" value="1"/>
</dbReference>
<feature type="transmembrane region" description="Helical" evidence="6">
    <location>
        <begin position="544"/>
        <end position="562"/>
    </location>
</feature>
<dbReference type="Gene3D" id="3.40.50.261">
    <property type="entry name" value="Succinyl-CoA synthetase domains"/>
    <property type="match status" value="1"/>
</dbReference>
<feature type="transmembrane region" description="Helical" evidence="6">
    <location>
        <begin position="446"/>
        <end position="464"/>
    </location>
</feature>
<keyword evidence="4" id="KW-0496">Mitochondrion</keyword>
<dbReference type="GO" id="GO:0004775">
    <property type="term" value="F:succinate-CoA ligase (ADP-forming) activity"/>
    <property type="evidence" value="ECO:0000318"/>
    <property type="project" value="GO_Central"/>
</dbReference>
<dbReference type="PROSITE" id="PS00399">
    <property type="entry name" value="SUCCINYL_COA_LIG_2"/>
    <property type="match status" value="1"/>
</dbReference>
<dbReference type="PRINTS" id="PR01798">
    <property type="entry name" value="SCOASYNTHASE"/>
</dbReference>
<reference evidence="9 10" key="2">
    <citation type="journal article" date="2010" name="Nucleic Acids Res.">
        <title>BeetleBase in 2010: revisions to provide comprehensive genomic information for Tribolium castaneum.</title>
        <authorList>
            <person name="Kim H.S."/>
            <person name="Murphy T."/>
            <person name="Xia J."/>
            <person name="Caragea D."/>
            <person name="Park Y."/>
            <person name="Beeman R.W."/>
            <person name="Lorenzen M.D."/>
            <person name="Butcher S."/>
            <person name="Manak J.R."/>
            <person name="Brown S.J."/>
        </authorList>
    </citation>
    <scope>GENOME REANNOTATION</scope>
    <source>
        <strain evidence="9 10">Georgia GA2</strain>
    </source>
</reference>
<dbReference type="SMART" id="SM00014">
    <property type="entry name" value="acidPPc"/>
    <property type="match status" value="1"/>
</dbReference>
<dbReference type="GO" id="GO:0000166">
    <property type="term" value="F:nucleotide binding"/>
    <property type="evidence" value="ECO:0007669"/>
    <property type="project" value="UniProtKB-KW"/>
</dbReference>
<dbReference type="FunFam" id="3.40.50.720:FF:000277">
    <property type="entry name" value="Succinate--CoA ligase [ADP-forming] subunit alpha"/>
    <property type="match status" value="1"/>
</dbReference>
<dbReference type="eggNOG" id="KOG3030">
    <property type="taxonomic scope" value="Eukaryota"/>
</dbReference>
<dbReference type="GO" id="GO:0004776">
    <property type="term" value="F:succinate-CoA ligase (GDP-forming) activity"/>
    <property type="evidence" value="ECO:0000318"/>
    <property type="project" value="GO_Central"/>
</dbReference>
<keyword evidence="2 4" id="KW-0436">Ligase</keyword>
<dbReference type="FunFam" id="3.40.50.261:FF:000005">
    <property type="entry name" value="Succinate--CoA ligase [ADP-forming] subunit alpha, mitochondrial"/>
    <property type="match status" value="1"/>
</dbReference>
<evidence type="ECO:0000256" key="2">
    <source>
        <dbReference type="ARBA" id="ARBA00022598"/>
    </source>
</evidence>
<comment type="pathway">
    <text evidence="4">Carbohydrate metabolism; tricarboxylic acid cycle; succinate from succinyl-CoA (ligase route): step 1/1.</text>
</comment>
<comment type="catalytic activity">
    <reaction evidence="4">
        <text>succinate + ATP + CoA = succinyl-CoA + ADP + phosphate</text>
        <dbReference type="Rhea" id="RHEA:17661"/>
        <dbReference type="ChEBI" id="CHEBI:30031"/>
        <dbReference type="ChEBI" id="CHEBI:30616"/>
        <dbReference type="ChEBI" id="CHEBI:43474"/>
        <dbReference type="ChEBI" id="CHEBI:57287"/>
        <dbReference type="ChEBI" id="CHEBI:57292"/>
        <dbReference type="ChEBI" id="CHEBI:456216"/>
        <dbReference type="EC" id="6.2.1.5"/>
    </reaction>
</comment>
<dbReference type="InParanoid" id="D6WT35"/>
<dbReference type="GO" id="GO:0006099">
    <property type="term" value="P:tricarboxylic acid cycle"/>
    <property type="evidence" value="ECO:0000318"/>
    <property type="project" value="GO_Central"/>
</dbReference>
<dbReference type="InterPro" id="IPR017440">
    <property type="entry name" value="Cit_synth/succinyl-CoA_lig_AS"/>
</dbReference>
<dbReference type="STRING" id="7070.D6WT35"/>
<feature type="binding site" evidence="4">
    <location>
        <position position="176"/>
    </location>
    <ligand>
        <name>substrate</name>
        <note>ligand shared with subunit beta</note>
    </ligand>
</feature>
<proteinExistence type="inferred from homology"/>
<dbReference type="InterPro" id="IPR003781">
    <property type="entry name" value="CoA-bd"/>
</dbReference>
<dbReference type="SUPFAM" id="SSF48317">
    <property type="entry name" value="Acid phosphatase/Vanadium-dependent haloperoxidase"/>
    <property type="match status" value="1"/>
</dbReference>
<keyword evidence="10" id="KW-1185">Reference proteome</keyword>
<dbReference type="InterPro" id="IPR005810">
    <property type="entry name" value="CoA_lig_alpha"/>
</dbReference>
<dbReference type="SUPFAM" id="SSF51735">
    <property type="entry name" value="NAD(P)-binding Rossmann-fold domains"/>
    <property type="match status" value="1"/>
</dbReference>
<dbReference type="InterPro" id="IPR016102">
    <property type="entry name" value="Succinyl-CoA_synth-like"/>
</dbReference>
<feature type="transmembrane region" description="Helical" evidence="6">
    <location>
        <begin position="512"/>
        <end position="532"/>
    </location>
</feature>
<evidence type="ECO:0000256" key="1">
    <source>
        <dbReference type="ARBA" id="ARBA00022532"/>
    </source>
</evidence>
<dbReference type="EMBL" id="KQ971354">
    <property type="protein sequence ID" value="EFA07160.1"/>
    <property type="molecule type" value="Genomic_DNA"/>
</dbReference>
<accession>D6WT35</accession>
<dbReference type="PROSITE" id="PS01216">
    <property type="entry name" value="SUCCINYL_COA_LIG_1"/>
    <property type="match status" value="1"/>
</dbReference>
<dbReference type="UniPathway" id="UPA00223">
    <property type="reaction ID" value="UER00999"/>
</dbReference>
<dbReference type="EC" id="6.2.1.5" evidence="4"/>
<dbReference type="NCBIfam" id="TIGR01019">
    <property type="entry name" value="sucCoAalpha"/>
    <property type="match status" value="1"/>
</dbReference>
<dbReference type="Proteomes" id="UP000007266">
    <property type="component" value="Linkage group 7"/>
</dbReference>
<keyword evidence="3 4" id="KW-0547">Nucleotide-binding</keyword>
<feature type="domain" description="CoA-binding" evidence="8">
    <location>
        <begin position="21"/>
        <end position="116"/>
    </location>
</feature>
<comment type="subunit">
    <text evidence="4">Heterodimer of an alpha and a beta subunit. Different beta subunits determine nucleotide specificity. Together with an ATP-specific beta subunit, forms an ADP-forming succinyl-CoA synthetase (A-SCS). Together with a GTP-specific beta subunit forms a GDP-forming succinyl-CoA synthetase (G-SCS).</text>
</comment>
<comment type="function">
    <text evidence="4">Succinyl-CoA synthetase functions in the citric acid cycle (TCA), coupling the hydrolysis of succinyl-CoA to the synthesis of either ATP or GTP and thus represents the only step of substrate-level phosphorylation in the TCA. The alpha subunit of the enzyme binds the substrates coenzyme A and phosphate, while succinate binding and specificity for either ATP or GTP is provided by different beta subunits.</text>
</comment>
<reference evidence="9 10" key="1">
    <citation type="journal article" date="2008" name="Nature">
        <title>The genome of the model beetle and pest Tribolium castaneum.</title>
        <authorList>
            <consortium name="Tribolium Genome Sequencing Consortium"/>
            <person name="Richards S."/>
            <person name="Gibbs R.A."/>
            <person name="Weinstock G.M."/>
            <person name="Brown S.J."/>
            <person name="Denell R."/>
            <person name="Beeman R.W."/>
            <person name="Gibbs R."/>
            <person name="Beeman R.W."/>
            <person name="Brown S.J."/>
            <person name="Bucher G."/>
            <person name="Friedrich M."/>
            <person name="Grimmelikhuijzen C.J."/>
            <person name="Klingler M."/>
            <person name="Lorenzen M."/>
            <person name="Richards S."/>
            <person name="Roth S."/>
            <person name="Schroder R."/>
            <person name="Tautz D."/>
            <person name="Zdobnov E.M."/>
            <person name="Muzny D."/>
            <person name="Gibbs R.A."/>
            <person name="Weinstock G.M."/>
            <person name="Attaway T."/>
            <person name="Bell S."/>
            <person name="Buhay C.J."/>
            <person name="Chandrabose M.N."/>
            <person name="Chavez D."/>
            <person name="Clerk-Blankenburg K.P."/>
            <person name="Cree A."/>
            <person name="Dao M."/>
            <person name="Davis C."/>
            <person name="Chacko J."/>
            <person name="Dinh H."/>
            <person name="Dugan-Rocha S."/>
            <person name="Fowler G."/>
            <person name="Garner T.T."/>
            <person name="Garnes J."/>
            <person name="Gnirke A."/>
            <person name="Hawes A."/>
            <person name="Hernandez J."/>
            <person name="Hines S."/>
            <person name="Holder M."/>
            <person name="Hume J."/>
            <person name="Jhangiani S.N."/>
            <person name="Joshi V."/>
            <person name="Khan Z.M."/>
            <person name="Jackson L."/>
            <person name="Kovar C."/>
            <person name="Kowis A."/>
            <person name="Lee S."/>
            <person name="Lewis L.R."/>
            <person name="Margolis J."/>
            <person name="Morgan M."/>
            <person name="Nazareth L.V."/>
            <person name="Nguyen N."/>
            <person name="Okwuonu G."/>
            <person name="Parker D."/>
            <person name="Richards S."/>
            <person name="Ruiz S.J."/>
            <person name="Santibanez J."/>
            <person name="Savard J."/>
            <person name="Scherer S.E."/>
            <person name="Schneider B."/>
            <person name="Sodergren E."/>
            <person name="Tautz D."/>
            <person name="Vattahil S."/>
            <person name="Villasana D."/>
            <person name="White C.S."/>
            <person name="Wright R."/>
            <person name="Park Y."/>
            <person name="Beeman R.W."/>
            <person name="Lord J."/>
            <person name="Oppert B."/>
            <person name="Lorenzen M."/>
            <person name="Brown S."/>
            <person name="Wang L."/>
            <person name="Savard J."/>
            <person name="Tautz D."/>
            <person name="Richards S."/>
            <person name="Weinstock G."/>
            <person name="Gibbs R.A."/>
            <person name="Liu Y."/>
            <person name="Worley K."/>
            <person name="Weinstock G."/>
            <person name="Elsik C.G."/>
            <person name="Reese J.T."/>
            <person name="Elhaik E."/>
            <person name="Landan G."/>
            <person name="Graur D."/>
            <person name="Arensburger P."/>
            <person name="Atkinson P."/>
            <person name="Beeman R.W."/>
            <person name="Beidler J."/>
            <person name="Brown S.J."/>
            <person name="Demuth J.P."/>
            <person name="Drury D.W."/>
            <person name="Du Y.Z."/>
            <person name="Fujiwara H."/>
            <person name="Lorenzen M."/>
            <person name="Maselli V."/>
            <person name="Osanai M."/>
            <person name="Park Y."/>
            <person name="Robertson H.M."/>
            <person name="Tu Z."/>
            <person name="Wang J.J."/>
            <person name="Wang S."/>
            <person name="Richards S."/>
            <person name="Song H."/>
            <person name="Zhang L."/>
            <person name="Sodergren E."/>
            <person name="Werner D."/>
            <person name="Stanke M."/>
            <person name="Morgenstern B."/>
            <person name="Solovyev V."/>
            <person name="Kosarev P."/>
            <person name="Brown G."/>
            <person name="Chen H.C."/>
            <person name="Ermolaeva O."/>
            <person name="Hlavina W."/>
            <person name="Kapustin Y."/>
            <person name="Kiryutin B."/>
            <person name="Kitts P."/>
            <person name="Maglott D."/>
            <person name="Pruitt K."/>
            <person name="Sapojnikov V."/>
            <person name="Souvorov A."/>
            <person name="Mackey A.J."/>
            <person name="Waterhouse R.M."/>
            <person name="Wyder S."/>
            <person name="Zdobnov E.M."/>
            <person name="Zdobnov E.M."/>
            <person name="Wyder S."/>
            <person name="Kriventseva E.V."/>
            <person name="Kadowaki T."/>
            <person name="Bork P."/>
            <person name="Aranda M."/>
            <person name="Bao R."/>
            <person name="Beermann A."/>
            <person name="Berns N."/>
            <person name="Bolognesi R."/>
            <person name="Bonneton F."/>
            <person name="Bopp D."/>
            <person name="Brown S.J."/>
            <person name="Bucher G."/>
            <person name="Butts T."/>
            <person name="Chaumot A."/>
            <person name="Denell R.E."/>
            <person name="Ferrier D.E."/>
            <person name="Friedrich M."/>
            <person name="Gordon C.M."/>
            <person name="Jindra M."/>
            <person name="Klingler M."/>
            <person name="Lan Q."/>
            <person name="Lattorff H.M."/>
            <person name="Laudet V."/>
            <person name="von Levetsow C."/>
            <person name="Liu Z."/>
            <person name="Lutz R."/>
            <person name="Lynch J.A."/>
            <person name="da Fonseca R.N."/>
            <person name="Posnien N."/>
            <person name="Reuter R."/>
            <person name="Roth S."/>
            <person name="Savard J."/>
            <person name="Schinko J.B."/>
            <person name="Schmitt C."/>
            <person name="Schoppmeier M."/>
            <person name="Schroder R."/>
            <person name="Shippy T.D."/>
            <person name="Simonnet F."/>
            <person name="Marques-Souza H."/>
            <person name="Tautz D."/>
            <person name="Tomoyasu Y."/>
            <person name="Trauner J."/>
            <person name="Van der Zee M."/>
            <person name="Vervoort M."/>
            <person name="Wittkopp N."/>
            <person name="Wimmer E.A."/>
            <person name="Yang X."/>
            <person name="Jones A.K."/>
            <person name="Sattelle D.B."/>
            <person name="Ebert P.R."/>
            <person name="Nelson D."/>
            <person name="Scott J.G."/>
            <person name="Beeman R.W."/>
            <person name="Muthukrishnan S."/>
            <person name="Kramer K.J."/>
            <person name="Arakane Y."/>
            <person name="Beeman R.W."/>
            <person name="Zhu Q."/>
            <person name="Hogenkamp D."/>
            <person name="Dixit R."/>
            <person name="Oppert B."/>
            <person name="Jiang H."/>
            <person name="Zou Z."/>
            <person name="Marshall J."/>
            <person name="Elpidina E."/>
            <person name="Vinokurov K."/>
            <person name="Oppert C."/>
            <person name="Zou Z."/>
            <person name="Evans J."/>
            <person name="Lu Z."/>
            <person name="Zhao P."/>
            <person name="Sumathipala N."/>
            <person name="Altincicek B."/>
            <person name="Vilcinskas A."/>
            <person name="Williams M."/>
            <person name="Hultmark D."/>
            <person name="Hetru C."/>
            <person name="Jiang H."/>
            <person name="Grimmelikhuijzen C.J."/>
            <person name="Hauser F."/>
            <person name="Cazzamali G."/>
            <person name="Williamson M."/>
            <person name="Park Y."/>
            <person name="Li B."/>
            <person name="Tanaka Y."/>
            <person name="Predel R."/>
            <person name="Neupert S."/>
            <person name="Schachtner J."/>
            <person name="Verleyen P."/>
            <person name="Raible F."/>
            <person name="Bork P."/>
            <person name="Friedrich M."/>
            <person name="Walden K.K."/>
            <person name="Robertson H.M."/>
            <person name="Angeli S."/>
            <person name="Foret S."/>
            <person name="Bucher G."/>
            <person name="Schuetz S."/>
            <person name="Maleszka R."/>
            <person name="Wimmer E.A."/>
            <person name="Beeman R.W."/>
            <person name="Lorenzen M."/>
            <person name="Tomoyasu Y."/>
            <person name="Miller S.C."/>
            <person name="Grossmann D."/>
            <person name="Bucher G."/>
        </authorList>
    </citation>
    <scope>NUCLEOTIDE SEQUENCE [LARGE SCALE GENOMIC DNA]</scope>
    <source>
        <strain evidence="9 10">Georgia GA2</strain>
    </source>
</reference>
<feature type="domain" description="Phosphatidic acid phosphatase type 2/haloperoxidase" evidence="7">
    <location>
        <begin position="443"/>
        <end position="586"/>
    </location>
</feature>
<evidence type="ECO:0000256" key="4">
    <source>
        <dbReference type="HAMAP-Rule" id="MF_03222"/>
    </source>
</evidence>
<protein>
    <recommendedName>
        <fullName evidence="4">Succinate--CoA ligase [ADP/GDP-forming] subunit alpha, mitochondrial</fullName>
        <ecNumber evidence="4">6.2.1.4</ecNumber>
        <ecNumber evidence="4">6.2.1.5</ecNumber>
    </recommendedName>
    <alternativeName>
        <fullName evidence="4">Succinyl-CoA synthetase subunit alpha</fullName>
        <shortName evidence="4">SCS-alpha</shortName>
    </alternativeName>
</protein>
<evidence type="ECO:0000313" key="9">
    <source>
        <dbReference type="EMBL" id="EFA07160.1"/>
    </source>
</evidence>
<feature type="transmembrane region" description="Helical" evidence="6">
    <location>
        <begin position="358"/>
        <end position="380"/>
    </location>
</feature>
<dbReference type="PANTHER" id="PTHR11117">
    <property type="entry name" value="SUCCINYL-COA LIGASE SUBUNIT ALPHA"/>
    <property type="match status" value="1"/>
</dbReference>
<evidence type="ECO:0000313" key="10">
    <source>
        <dbReference type="Proteomes" id="UP000007266"/>
    </source>
</evidence>
<name>D6WT35_TRICA</name>
<dbReference type="HAMAP" id="MF_01988">
    <property type="entry name" value="Succ_CoA_alpha"/>
    <property type="match status" value="1"/>
</dbReference>
<dbReference type="PhylomeDB" id="D6WT35"/>
<evidence type="ECO:0000256" key="3">
    <source>
        <dbReference type="ARBA" id="ARBA00022741"/>
    </source>
</evidence>
<sequence>MFARQFIRFASYDSTRKNLKLTKASKLICQGFTGKQATFHCERALEYGTLLVGGVTPGKGGKKHLGLPVFNTVKEARDALKPDVSIIYVPPFAATKALHEALEAEIPLIVCITEGIPQHDMVKFRYRLSRQDKSRLVGPNCPGIIAPEQCKVGIMPAMIHKRGCIGIVSRSGTLTYEAVNQTTKHGLGQTLVVGIGGDPYNGTNFIDCLDIFLKDPDTKGIILIGEIGGCAEEEAAEFLKKNNTGDKRKPVVSYIAGLSAPPGRRMGHAGAIISGGKGGAPEKMAALRNAGVIIANSPALMGDHLKTEMDNKIMMVTAPSEGTLDEVITKNIAGLDRNINLQKQTPLQKLRKRLRRRILVDTLIFVIVALLVCLVEFGIIPNTKLGFTCKDPKLSYPFKGDTVSVTTLLISAYFGPILIITLVEVLKEHSFKKVRLGTVWNYYRECLIGATFVLLITEVIKVIVGEPRPHFLDSCEPDVKCKEGAFIVEYNCTNTRLSNFFLSDITRSFPSGHTSVSLFIALYCSYLIQIRIPSKSVSTLTKPFLIAVCLTWCLLCSLSRITDRRHHWWDVLGGAFLGLCGALYTLSLLHSKETKEKNRLSRTSTSMTIMSEKSKDTPSVVI</sequence>
<dbReference type="SMART" id="SM00881">
    <property type="entry name" value="CoA_binding"/>
    <property type="match status" value="1"/>
</dbReference>
<comment type="similarity">
    <text evidence="4 5">Belongs to the succinate/malate CoA ligase alpha subunit family.</text>
</comment>
<gene>
    <name evidence="9" type="primary">AUGUSTUS-3.0.2_10157</name>
    <name evidence="9" type="ORF">TcasGA2_TC010157</name>
</gene>
<evidence type="ECO:0000256" key="6">
    <source>
        <dbReference type="SAM" id="Phobius"/>
    </source>
</evidence>
<dbReference type="InterPro" id="IPR005811">
    <property type="entry name" value="SUCC_ACL_C"/>
</dbReference>
<feature type="transmembrane region" description="Helical" evidence="6">
    <location>
        <begin position="403"/>
        <end position="426"/>
    </location>
</feature>
<feature type="active site" description="Tele-phosphohistidine intermediate" evidence="4">
    <location>
        <position position="268"/>
    </location>
</feature>
<feature type="binding site" evidence="4">
    <location>
        <position position="59"/>
    </location>
    <ligand>
        <name>CoA</name>
        <dbReference type="ChEBI" id="CHEBI:57287"/>
    </ligand>
</feature>
<evidence type="ECO:0000259" key="7">
    <source>
        <dbReference type="SMART" id="SM00014"/>
    </source>
</evidence>
<dbReference type="Pfam" id="PF02629">
    <property type="entry name" value="CoA_binding"/>
    <property type="match status" value="1"/>
</dbReference>
<keyword evidence="6" id="KW-0472">Membrane</keyword>
<dbReference type="InterPro" id="IPR000326">
    <property type="entry name" value="PAP2/HPO"/>
</dbReference>
<keyword evidence="1 4" id="KW-0816">Tricarboxylic acid cycle</keyword>
<dbReference type="eggNOG" id="KOG1255">
    <property type="taxonomic scope" value="Eukaryota"/>
</dbReference>
<dbReference type="GO" id="GO:0005739">
    <property type="term" value="C:mitochondrion"/>
    <property type="evidence" value="ECO:0000318"/>
    <property type="project" value="GO_Central"/>
</dbReference>
<dbReference type="HOGENOM" id="CLU_439641_0_0_1"/>
<evidence type="ECO:0000256" key="5">
    <source>
        <dbReference type="RuleBase" id="RU000677"/>
    </source>
</evidence>
<dbReference type="GO" id="GO:0009361">
    <property type="term" value="C:succinate-CoA ligase complex (ADP-forming)"/>
    <property type="evidence" value="ECO:0000318"/>
    <property type="project" value="GO_Central"/>
</dbReference>
<dbReference type="InterPro" id="IPR033847">
    <property type="entry name" value="Citrt_syn/SCS-alpha_CS"/>
</dbReference>
<organism evidence="9 10">
    <name type="scientific">Tribolium castaneum</name>
    <name type="common">Red flour beetle</name>
    <dbReference type="NCBI Taxonomy" id="7070"/>
    <lineage>
        <taxon>Eukaryota</taxon>
        <taxon>Metazoa</taxon>
        <taxon>Ecdysozoa</taxon>
        <taxon>Arthropoda</taxon>
        <taxon>Hexapoda</taxon>
        <taxon>Insecta</taxon>
        <taxon>Pterygota</taxon>
        <taxon>Neoptera</taxon>
        <taxon>Endopterygota</taxon>
        <taxon>Coleoptera</taxon>
        <taxon>Polyphaga</taxon>
        <taxon>Cucujiformia</taxon>
        <taxon>Tenebrionidae</taxon>
        <taxon>Tenebrionidae incertae sedis</taxon>
        <taxon>Tribolium</taxon>
    </lineage>
</organism>
<keyword evidence="6" id="KW-1133">Transmembrane helix</keyword>